<evidence type="ECO:0000313" key="1">
    <source>
        <dbReference type="EMBL" id="MBO8435460.1"/>
    </source>
</evidence>
<sequence length="129" mass="14616">MIVFDTLSQLESYEGVFPEIRTIIDVMDRSLPYEEGDGKHKTPEESNVSYIIDTFLTSSKGFESELEDCSVMEIVLEGDEIVAIDGSVFRMQPGRFLLYSASRSVKRGLSYSLPEHTKAVRFIFCLSRS</sequence>
<proteinExistence type="predicted"/>
<reference evidence="1" key="1">
    <citation type="submission" date="2020-10" db="EMBL/GenBank/DDBJ databases">
        <authorList>
            <person name="Gilroy R."/>
        </authorList>
    </citation>
    <scope>NUCLEOTIDE SEQUENCE</scope>
    <source>
        <strain evidence="1">7293</strain>
    </source>
</reference>
<gene>
    <name evidence="1" type="ORF">IAA97_00545</name>
</gene>
<protein>
    <submittedName>
        <fullName evidence="1">Uncharacterized protein</fullName>
    </submittedName>
</protein>
<accession>A0A9D9E082</accession>
<name>A0A9D9E082_9SPIO</name>
<reference evidence="1" key="2">
    <citation type="journal article" date="2021" name="PeerJ">
        <title>Extensive microbial diversity within the chicken gut microbiome revealed by metagenomics and culture.</title>
        <authorList>
            <person name="Gilroy R."/>
            <person name="Ravi A."/>
            <person name="Getino M."/>
            <person name="Pursley I."/>
            <person name="Horton D.L."/>
            <person name="Alikhan N.F."/>
            <person name="Baker D."/>
            <person name="Gharbi K."/>
            <person name="Hall N."/>
            <person name="Watson M."/>
            <person name="Adriaenssens E.M."/>
            <person name="Foster-Nyarko E."/>
            <person name="Jarju S."/>
            <person name="Secka A."/>
            <person name="Antonio M."/>
            <person name="Oren A."/>
            <person name="Chaudhuri R.R."/>
            <person name="La Ragione R."/>
            <person name="Hildebrand F."/>
            <person name="Pallen M.J."/>
        </authorList>
    </citation>
    <scope>NUCLEOTIDE SEQUENCE</scope>
    <source>
        <strain evidence="1">7293</strain>
    </source>
</reference>
<evidence type="ECO:0000313" key="2">
    <source>
        <dbReference type="Proteomes" id="UP000823615"/>
    </source>
</evidence>
<comment type="caution">
    <text evidence="1">The sequence shown here is derived from an EMBL/GenBank/DDBJ whole genome shotgun (WGS) entry which is preliminary data.</text>
</comment>
<dbReference type="Proteomes" id="UP000823615">
    <property type="component" value="Unassembled WGS sequence"/>
</dbReference>
<organism evidence="1 2">
    <name type="scientific">Candidatus Ornithospirochaeta stercoripullorum</name>
    <dbReference type="NCBI Taxonomy" id="2840899"/>
    <lineage>
        <taxon>Bacteria</taxon>
        <taxon>Pseudomonadati</taxon>
        <taxon>Spirochaetota</taxon>
        <taxon>Spirochaetia</taxon>
        <taxon>Spirochaetales</taxon>
        <taxon>Spirochaetaceae</taxon>
        <taxon>Spirochaetaceae incertae sedis</taxon>
        <taxon>Candidatus Ornithospirochaeta</taxon>
    </lineage>
</organism>
<dbReference type="AlphaFoldDB" id="A0A9D9E082"/>
<dbReference type="EMBL" id="JADIMT010000009">
    <property type="protein sequence ID" value="MBO8435460.1"/>
    <property type="molecule type" value="Genomic_DNA"/>
</dbReference>